<keyword evidence="11" id="KW-1185">Reference proteome</keyword>
<dbReference type="InterPro" id="IPR000742">
    <property type="entry name" value="EGF"/>
</dbReference>
<dbReference type="PANTHER" id="PTHR24020">
    <property type="entry name" value="COLLAGEN ALPHA"/>
    <property type="match status" value="1"/>
</dbReference>
<dbReference type="SUPFAM" id="SSF57196">
    <property type="entry name" value="EGF/Laminin"/>
    <property type="match status" value="1"/>
</dbReference>
<dbReference type="PROSITE" id="PS50234">
    <property type="entry name" value="VWFA"/>
    <property type="match status" value="1"/>
</dbReference>
<dbReference type="InterPro" id="IPR003599">
    <property type="entry name" value="Ig_sub"/>
</dbReference>
<keyword evidence="7" id="KW-1133">Transmembrane helix</keyword>
<name>A0A8B8API8_CRAVI</name>
<dbReference type="PROSITE" id="PS50026">
    <property type="entry name" value="EGF_3"/>
    <property type="match status" value="1"/>
</dbReference>
<evidence type="ECO:0000256" key="7">
    <source>
        <dbReference type="SAM" id="Phobius"/>
    </source>
</evidence>
<feature type="disulfide bond" evidence="6">
    <location>
        <begin position="240"/>
        <end position="249"/>
    </location>
</feature>
<dbReference type="PROSITE" id="PS50835">
    <property type="entry name" value="IG_LIKE"/>
    <property type="match status" value="3"/>
</dbReference>
<dbReference type="Pfam" id="PF00092">
    <property type="entry name" value="VWA"/>
    <property type="match status" value="1"/>
</dbReference>
<dbReference type="InterPro" id="IPR013783">
    <property type="entry name" value="Ig-like_fold"/>
</dbReference>
<evidence type="ECO:0000259" key="9">
    <source>
        <dbReference type="PROSITE" id="PS50234"/>
    </source>
</evidence>
<accession>A0A8B8API8</accession>
<keyword evidence="3" id="KW-0677">Repeat</keyword>
<evidence type="ECO:0000259" key="10">
    <source>
        <dbReference type="PROSITE" id="PS50835"/>
    </source>
</evidence>
<keyword evidence="7" id="KW-0472">Membrane</keyword>
<dbReference type="InterPro" id="IPR050525">
    <property type="entry name" value="ECM_Assembly_Org"/>
</dbReference>
<dbReference type="Pfam" id="PF13927">
    <property type="entry name" value="Ig_3"/>
    <property type="match status" value="2"/>
</dbReference>
<evidence type="ECO:0000256" key="5">
    <source>
        <dbReference type="ARBA" id="ARBA00023180"/>
    </source>
</evidence>
<dbReference type="FunFam" id="2.10.25.10:FF:000004">
    <property type="entry name" value="Neurogenic locus notch 1"/>
    <property type="match status" value="1"/>
</dbReference>
<dbReference type="SMART" id="SM00409">
    <property type="entry name" value="IG"/>
    <property type="match status" value="3"/>
</dbReference>
<dbReference type="OrthoDB" id="6110293at2759"/>
<gene>
    <name evidence="12" type="primary">LOC111103779</name>
</gene>
<dbReference type="SMART" id="SM00408">
    <property type="entry name" value="IGc2"/>
    <property type="match status" value="3"/>
</dbReference>
<evidence type="ECO:0000259" key="8">
    <source>
        <dbReference type="PROSITE" id="PS50026"/>
    </source>
</evidence>
<dbReference type="GO" id="GO:0005509">
    <property type="term" value="F:calcium ion binding"/>
    <property type="evidence" value="ECO:0007669"/>
    <property type="project" value="InterPro"/>
</dbReference>
<evidence type="ECO:0000256" key="2">
    <source>
        <dbReference type="ARBA" id="ARBA00022729"/>
    </source>
</evidence>
<keyword evidence="7" id="KW-0812">Transmembrane</keyword>
<evidence type="ECO:0000313" key="11">
    <source>
        <dbReference type="Proteomes" id="UP000694844"/>
    </source>
</evidence>
<dbReference type="GeneID" id="111103779"/>
<keyword evidence="1 6" id="KW-0245">EGF-like domain</keyword>
<feature type="domain" description="VWFA" evidence="9">
    <location>
        <begin position="37"/>
        <end position="206"/>
    </location>
</feature>
<keyword evidence="2" id="KW-0732">Signal</keyword>
<proteinExistence type="predicted"/>
<comment type="caution">
    <text evidence="6">Lacks conserved residue(s) required for the propagation of feature annotation.</text>
</comment>
<feature type="transmembrane region" description="Helical" evidence="7">
    <location>
        <begin position="577"/>
        <end position="599"/>
    </location>
</feature>
<dbReference type="InterPro" id="IPR003598">
    <property type="entry name" value="Ig_sub2"/>
</dbReference>
<dbReference type="RefSeq" id="XP_022292951.1">
    <property type="nucleotide sequence ID" value="XM_022437243.1"/>
</dbReference>
<dbReference type="PROSITE" id="PS01187">
    <property type="entry name" value="EGF_CA"/>
    <property type="match status" value="1"/>
</dbReference>
<organism evidence="11 12">
    <name type="scientific">Crassostrea virginica</name>
    <name type="common">Eastern oyster</name>
    <dbReference type="NCBI Taxonomy" id="6565"/>
    <lineage>
        <taxon>Eukaryota</taxon>
        <taxon>Metazoa</taxon>
        <taxon>Spiralia</taxon>
        <taxon>Lophotrochozoa</taxon>
        <taxon>Mollusca</taxon>
        <taxon>Bivalvia</taxon>
        <taxon>Autobranchia</taxon>
        <taxon>Pteriomorphia</taxon>
        <taxon>Ostreida</taxon>
        <taxon>Ostreoidea</taxon>
        <taxon>Ostreidae</taxon>
        <taxon>Crassostrea</taxon>
    </lineage>
</organism>
<evidence type="ECO:0000256" key="1">
    <source>
        <dbReference type="ARBA" id="ARBA00022536"/>
    </source>
</evidence>
<dbReference type="Gene3D" id="2.60.40.10">
    <property type="entry name" value="Immunoglobulins"/>
    <property type="match status" value="3"/>
</dbReference>
<dbReference type="AlphaFoldDB" id="A0A8B8API8"/>
<protein>
    <submittedName>
        <fullName evidence="12">Hemicentin-2-like</fullName>
    </submittedName>
</protein>
<feature type="domain" description="EGF-like" evidence="8">
    <location>
        <begin position="214"/>
        <end position="250"/>
    </location>
</feature>
<dbReference type="InterPro" id="IPR018097">
    <property type="entry name" value="EGF_Ca-bd_CS"/>
</dbReference>
<dbReference type="PANTHER" id="PTHR24020:SF87">
    <property type="entry name" value="COLLAGEN ALPHA-1(VI) CHAIN-LIKE"/>
    <property type="match status" value="1"/>
</dbReference>
<dbReference type="CDD" id="cd00096">
    <property type="entry name" value="Ig"/>
    <property type="match status" value="3"/>
</dbReference>
<reference evidence="12" key="1">
    <citation type="submission" date="2025-08" db="UniProtKB">
        <authorList>
            <consortium name="RefSeq"/>
        </authorList>
    </citation>
    <scope>IDENTIFICATION</scope>
    <source>
        <tissue evidence="12">Whole sample</tissue>
    </source>
</reference>
<dbReference type="InterPro" id="IPR013151">
    <property type="entry name" value="Immunoglobulin_dom"/>
</dbReference>
<dbReference type="SUPFAM" id="SSF53300">
    <property type="entry name" value="vWA-like"/>
    <property type="match status" value="1"/>
</dbReference>
<dbReference type="CDD" id="cd01450">
    <property type="entry name" value="vWFA_subfamily_ECM"/>
    <property type="match status" value="1"/>
</dbReference>
<evidence type="ECO:0000256" key="4">
    <source>
        <dbReference type="ARBA" id="ARBA00023157"/>
    </source>
</evidence>
<dbReference type="Gene3D" id="3.40.50.410">
    <property type="entry name" value="von Willebrand factor, type A domain"/>
    <property type="match status" value="1"/>
</dbReference>
<dbReference type="SMART" id="SM00327">
    <property type="entry name" value="VWA"/>
    <property type="match status" value="1"/>
</dbReference>
<dbReference type="Proteomes" id="UP000694844">
    <property type="component" value="Chromosome 7"/>
</dbReference>
<dbReference type="PRINTS" id="PR00453">
    <property type="entry name" value="VWFADOMAIN"/>
</dbReference>
<feature type="domain" description="Ig-like" evidence="10">
    <location>
        <begin position="350"/>
        <end position="440"/>
    </location>
</feature>
<dbReference type="CDD" id="cd00054">
    <property type="entry name" value="EGF_CA"/>
    <property type="match status" value="1"/>
</dbReference>
<keyword evidence="4 6" id="KW-1015">Disulfide bond</keyword>
<feature type="domain" description="Ig-like" evidence="10">
    <location>
        <begin position="447"/>
        <end position="539"/>
    </location>
</feature>
<evidence type="ECO:0000256" key="6">
    <source>
        <dbReference type="PROSITE-ProRule" id="PRU00076"/>
    </source>
</evidence>
<dbReference type="InterPro" id="IPR002035">
    <property type="entry name" value="VWF_A"/>
</dbReference>
<dbReference type="InterPro" id="IPR001881">
    <property type="entry name" value="EGF-like_Ca-bd_dom"/>
</dbReference>
<evidence type="ECO:0000313" key="12">
    <source>
        <dbReference type="RefSeq" id="XP_022292951.1"/>
    </source>
</evidence>
<dbReference type="SUPFAM" id="SSF48726">
    <property type="entry name" value="Immunoglobulin"/>
    <property type="match status" value="3"/>
</dbReference>
<evidence type="ECO:0000256" key="3">
    <source>
        <dbReference type="ARBA" id="ARBA00022737"/>
    </source>
</evidence>
<dbReference type="InterPro" id="IPR036465">
    <property type="entry name" value="vWFA_dom_sf"/>
</dbReference>
<dbReference type="PROSITE" id="PS00010">
    <property type="entry name" value="ASX_HYDROXYL"/>
    <property type="match status" value="1"/>
</dbReference>
<dbReference type="Gene3D" id="2.10.25.10">
    <property type="entry name" value="Laminin"/>
    <property type="match status" value="1"/>
</dbReference>
<keyword evidence="5" id="KW-0325">Glycoprotein</keyword>
<dbReference type="KEGG" id="cvn:111103779"/>
<dbReference type="SMART" id="SM00179">
    <property type="entry name" value="EGF_CA"/>
    <property type="match status" value="1"/>
</dbReference>
<sequence length="638" mass="68428">METNANPVIGMRENLKKSQKIEVDIVDVVLNCVAKGDIVFLLDESGSVGSINFETTKTFVYNFVSYFSIGPNANQISVVTFSSNATEDFSLNRYSSLSTLQSAVLSLSYSGGGTSIGAALDFARLHSFIPTHGARPDAAKLVILITDGQSSLSNEADLLKDQYVTIFCVGVTRGINEELLRRVSSHNDYTYVTDSFITLSGIQSYLAEKSCADNINDCLSHPCQNGGTCEDQLGRYECHCTGNTTDKNCYIPGLPTVTTGAGGTHTLGSSITITCHVVGNYTNLFWEHQYNGIISNISTSGSSKYSGGTITTPSLTIYNFAVSDIGNYRCSARNNLGTAHSPTMAFVDIPKSAIVVTTVSPVSGITGNSVTLTCNVSATYPPVASVTWEFGGSRIDNSPGGRYHGGNVSTPSLTITNLQMTDQGNYTCSGTNLYDSQQVNVYLTLNASIAVTTVSPVSALTGNNVKLTCNVSATYQPLQSVIWDFGGSRINNSQGGRYHVGNVSTLSLTITNLQMTDQGNYTCYITNAYSSGRAYVYLAINDTSSYSYSALCAPCGTFYDCNENSADNPCTLSTWKLALTTVLSAAGVLLGASLLTHLLKKYHSKRRSPQSDEKCLNAGPYIDFPQRDLGVQKMIFKM</sequence>
<dbReference type="InterPro" id="IPR007110">
    <property type="entry name" value="Ig-like_dom"/>
</dbReference>
<dbReference type="InterPro" id="IPR000152">
    <property type="entry name" value="EGF-type_Asp/Asn_hydroxyl_site"/>
</dbReference>
<dbReference type="InterPro" id="IPR036179">
    <property type="entry name" value="Ig-like_dom_sf"/>
</dbReference>
<dbReference type="Pfam" id="PF00047">
    <property type="entry name" value="ig"/>
    <property type="match status" value="1"/>
</dbReference>
<feature type="domain" description="Ig-like" evidence="10">
    <location>
        <begin position="255"/>
        <end position="345"/>
    </location>
</feature>